<evidence type="ECO:0000256" key="4">
    <source>
        <dbReference type="ARBA" id="ARBA00022630"/>
    </source>
</evidence>
<comment type="catalytic activity">
    <reaction evidence="7">
        <text>3-(methylsulfanyl)propanoyl-CoA + oxidized [electron-transfer flavoprotein] + H(+) = 3-(methylsulfanyl)acryloyl-CoA + reduced [electron-transfer flavoprotein]</text>
        <dbReference type="Rhea" id="RHEA:52612"/>
        <dbReference type="Rhea" id="RHEA-COMP:10685"/>
        <dbReference type="Rhea" id="RHEA-COMP:10686"/>
        <dbReference type="ChEBI" id="CHEBI:15378"/>
        <dbReference type="ChEBI" id="CHEBI:57692"/>
        <dbReference type="ChEBI" id="CHEBI:58307"/>
        <dbReference type="ChEBI" id="CHEBI:82815"/>
        <dbReference type="ChEBI" id="CHEBI:84994"/>
        <dbReference type="EC" id="1.3.99.41"/>
    </reaction>
    <physiologicalReaction direction="left-to-right" evidence="7">
        <dbReference type="Rhea" id="RHEA:52613"/>
    </physiologicalReaction>
</comment>
<dbReference type="Pfam" id="PF00441">
    <property type="entry name" value="Acyl-CoA_dh_1"/>
    <property type="match status" value="1"/>
</dbReference>
<dbReference type="GO" id="GO:0050660">
    <property type="term" value="F:flavin adenine dinucleotide binding"/>
    <property type="evidence" value="ECO:0007669"/>
    <property type="project" value="InterPro"/>
</dbReference>
<dbReference type="STRING" id="419481.SAMN05216233_10937"/>
<dbReference type="GO" id="GO:0005886">
    <property type="term" value="C:plasma membrane"/>
    <property type="evidence" value="ECO:0007669"/>
    <property type="project" value="TreeGrafter"/>
</dbReference>
<dbReference type="PANTHER" id="PTHR42803:SF1">
    <property type="entry name" value="BROAD-SPECIFICITY LINEAR ACYL-COA DEHYDROGENASE FADE5"/>
    <property type="match status" value="1"/>
</dbReference>
<dbReference type="InterPro" id="IPR052166">
    <property type="entry name" value="Diverse_Acyl-CoA_DH"/>
</dbReference>
<dbReference type="Gene3D" id="1.10.540.10">
    <property type="entry name" value="Acyl-CoA dehydrogenase/oxidase, N-terminal domain"/>
    <property type="match status" value="1"/>
</dbReference>
<dbReference type="InterPro" id="IPR046373">
    <property type="entry name" value="Acyl-CoA_Oxase/DH_mid-dom_sf"/>
</dbReference>
<protein>
    <recommendedName>
        <fullName evidence="10">3-methylmercaptopropionyl-CoA dehydrogenase</fullName>
        <ecNumber evidence="9">1.3.99.41</ecNumber>
    </recommendedName>
</protein>
<evidence type="ECO:0000256" key="3">
    <source>
        <dbReference type="ARBA" id="ARBA00011881"/>
    </source>
</evidence>
<comment type="subunit">
    <text evidence="3">Homotetramer.</text>
</comment>
<dbReference type="InterPro" id="IPR009100">
    <property type="entry name" value="AcylCoA_DH/oxidase_NM_dom_sf"/>
</dbReference>
<dbReference type="Pfam" id="PF12806">
    <property type="entry name" value="Acyl-CoA_dh_C"/>
    <property type="match status" value="1"/>
</dbReference>
<dbReference type="PANTHER" id="PTHR42803">
    <property type="entry name" value="ACYL-COA DEHYDROGENASE"/>
    <property type="match status" value="1"/>
</dbReference>
<comment type="cofactor">
    <cofactor evidence="1 11">
        <name>FAD</name>
        <dbReference type="ChEBI" id="CHEBI:57692"/>
    </cofactor>
</comment>
<evidence type="ECO:0000256" key="1">
    <source>
        <dbReference type="ARBA" id="ARBA00001974"/>
    </source>
</evidence>
<evidence type="ECO:0000256" key="6">
    <source>
        <dbReference type="ARBA" id="ARBA00023002"/>
    </source>
</evidence>
<dbReference type="InterPro" id="IPR006091">
    <property type="entry name" value="Acyl-CoA_Oxase/DH_mid-dom"/>
</dbReference>
<name>A0A1G5FW58_9BACT</name>
<comment type="similarity">
    <text evidence="2 11">Belongs to the acyl-CoA dehydrogenase family.</text>
</comment>
<evidence type="ECO:0000256" key="2">
    <source>
        <dbReference type="ARBA" id="ARBA00009347"/>
    </source>
</evidence>
<gene>
    <name evidence="16" type="ORF">SAMN05216233_10937</name>
</gene>
<proteinExistence type="inferred from homology"/>
<dbReference type="Proteomes" id="UP000198870">
    <property type="component" value="Unassembled WGS sequence"/>
</dbReference>
<evidence type="ECO:0000256" key="10">
    <source>
        <dbReference type="ARBA" id="ARBA00069043"/>
    </source>
</evidence>
<evidence type="ECO:0000259" key="14">
    <source>
        <dbReference type="Pfam" id="PF02771"/>
    </source>
</evidence>
<evidence type="ECO:0000256" key="9">
    <source>
        <dbReference type="ARBA" id="ARBA00066694"/>
    </source>
</evidence>
<dbReference type="InterPro" id="IPR037069">
    <property type="entry name" value="AcylCoA_DH/ox_N_sf"/>
</dbReference>
<dbReference type="AlphaFoldDB" id="A0A1G5FW58"/>
<dbReference type="InterPro" id="IPR025878">
    <property type="entry name" value="Acyl-CoA_dh-like_C_dom"/>
</dbReference>
<dbReference type="Gene3D" id="2.40.110.10">
    <property type="entry name" value="Butyryl-CoA Dehydrogenase, subunit A, domain 2"/>
    <property type="match status" value="1"/>
</dbReference>
<evidence type="ECO:0000259" key="13">
    <source>
        <dbReference type="Pfam" id="PF02770"/>
    </source>
</evidence>
<dbReference type="SUPFAM" id="SSF47203">
    <property type="entry name" value="Acyl-CoA dehydrogenase C-terminal domain-like"/>
    <property type="match status" value="1"/>
</dbReference>
<dbReference type="Pfam" id="PF02771">
    <property type="entry name" value="Acyl-CoA_dh_N"/>
    <property type="match status" value="1"/>
</dbReference>
<reference evidence="16 17" key="1">
    <citation type="submission" date="2016-10" db="EMBL/GenBank/DDBJ databases">
        <authorList>
            <person name="de Groot N.N."/>
        </authorList>
    </citation>
    <scope>NUCLEOTIDE SEQUENCE [LARGE SCALE GENOMIC DNA]</scope>
    <source>
        <strain evidence="16 17">AA1</strain>
    </source>
</reference>
<evidence type="ECO:0000256" key="5">
    <source>
        <dbReference type="ARBA" id="ARBA00022827"/>
    </source>
</evidence>
<dbReference type="EMBL" id="FMUX01000009">
    <property type="protein sequence ID" value="SCY43476.1"/>
    <property type="molecule type" value="Genomic_DNA"/>
</dbReference>
<dbReference type="RefSeq" id="WP_092211110.1">
    <property type="nucleotide sequence ID" value="NZ_FMUX01000009.1"/>
</dbReference>
<organism evidence="16 17">
    <name type="scientific">Desulfoluna spongiiphila</name>
    <dbReference type="NCBI Taxonomy" id="419481"/>
    <lineage>
        <taxon>Bacteria</taxon>
        <taxon>Pseudomonadati</taxon>
        <taxon>Thermodesulfobacteriota</taxon>
        <taxon>Desulfobacteria</taxon>
        <taxon>Desulfobacterales</taxon>
        <taxon>Desulfolunaceae</taxon>
        <taxon>Desulfoluna</taxon>
    </lineage>
</organism>
<feature type="domain" description="Acyl-CoA oxidase/dehydrogenase middle" evidence="13">
    <location>
        <begin position="163"/>
        <end position="269"/>
    </location>
</feature>
<feature type="domain" description="Acyl-CoA dehydrogenase/oxidase C-terminal" evidence="12">
    <location>
        <begin position="285"/>
        <end position="457"/>
    </location>
</feature>
<dbReference type="InterPro" id="IPR036250">
    <property type="entry name" value="AcylCo_DH-like_C"/>
</dbReference>
<dbReference type="GO" id="GO:0016627">
    <property type="term" value="F:oxidoreductase activity, acting on the CH-CH group of donors"/>
    <property type="evidence" value="ECO:0007669"/>
    <property type="project" value="InterPro"/>
</dbReference>
<keyword evidence="6 11" id="KW-0560">Oxidoreductase</keyword>
<feature type="domain" description="Acyl-CoA dehydrogenase/oxidase N-terminal" evidence="14">
    <location>
        <begin position="40"/>
        <end position="157"/>
    </location>
</feature>
<dbReference type="Gene3D" id="1.20.140.10">
    <property type="entry name" value="Butyryl-CoA Dehydrogenase, subunit A, domain 3"/>
    <property type="match status" value="1"/>
</dbReference>
<evidence type="ECO:0000256" key="8">
    <source>
        <dbReference type="ARBA" id="ARBA00058683"/>
    </source>
</evidence>
<evidence type="ECO:0000313" key="17">
    <source>
        <dbReference type="Proteomes" id="UP000198870"/>
    </source>
</evidence>
<evidence type="ECO:0000259" key="15">
    <source>
        <dbReference type="Pfam" id="PF12806"/>
    </source>
</evidence>
<keyword evidence="17" id="KW-1185">Reference proteome</keyword>
<sequence length="605" mass="66002">MAAQHVADRRDIDFVLFDQFHAESLTEHAMYADFNRKTFDMVISEARKFALKELLPTYATGDRQGVQFDRGTVTPPECFRRPFDLFCQGEWLALSEEPELGGQGLPFIISHAAGEYLIGTNFAFSSYAMLGHGAGKMIEHYGTEEQKKLFIKKLYSGTWTGTMLLTEPDAGSDVGALTTSARRNDDGTWSLYGTKAFITSGDHDLTENIIHPVLARIEGAPAGTKGISIFLVPKIWVNEDGSLGEPNDIVCTGIEEKMGLHGSATCSMALGSKGACRGLLLGEENKGMRIMFTMMNEARLGVGIQAFSHASAAYLLALEYARTRKQGRAIEEALDPTAPSVPIIDHPDVRRMLLEMKCCVDGMRSFAYYIALLMDHHRVSDAPDVQELSDDLVGLLTPVLKAYNGIKGYEVCIKAIQVFGGAGYLRDYTVEQIARDCKIASIYEGTDGIQAMDLLARKLGMKKGQVFMELLNRMNQTIEDAAGLAATQPLTDNASKAVNRLGDCAMAMGKTLLGGNLRTAFAHSLPFLEVMGDAVMAWMLLWRAATAARKLETGAPKKEIPYLNGQIKGAEFFFANLLPVTFGKMDALMALGDAAVTIEDKGFGG</sequence>
<dbReference type="Pfam" id="PF02770">
    <property type="entry name" value="Acyl-CoA_dh_M"/>
    <property type="match status" value="1"/>
</dbReference>
<comment type="function">
    <text evidence="8">Involved in the assimilation of dimethylsulphoniopropionate (DMSP), an important compound in the fixation of carbon in marine phytoplankton, by mediating the conversion of 3-(methylthio)propanoyl-CoA (MMPA-CoA) to 3-(methylthio)acryloyl-CoA (MTA-CoA).</text>
</comment>
<dbReference type="InterPro" id="IPR013786">
    <property type="entry name" value="AcylCoA_DH/ox_N"/>
</dbReference>
<accession>A0A1G5FW58</accession>
<dbReference type="FunFam" id="2.40.110.10:FF:000031">
    <property type="entry name" value="Acyl-CoA dehydrogenase, putative"/>
    <property type="match status" value="1"/>
</dbReference>
<dbReference type="SUPFAM" id="SSF56645">
    <property type="entry name" value="Acyl-CoA dehydrogenase NM domain-like"/>
    <property type="match status" value="1"/>
</dbReference>
<keyword evidence="5 11" id="KW-0274">FAD</keyword>
<evidence type="ECO:0000313" key="16">
    <source>
        <dbReference type="EMBL" id="SCY43476.1"/>
    </source>
</evidence>
<feature type="domain" description="Acetyl-CoA dehydrogenase-like C-terminal" evidence="15">
    <location>
        <begin position="471"/>
        <end position="597"/>
    </location>
</feature>
<evidence type="ECO:0000256" key="7">
    <source>
        <dbReference type="ARBA" id="ARBA00051388"/>
    </source>
</evidence>
<dbReference type="EC" id="1.3.99.41" evidence="9"/>
<evidence type="ECO:0000259" key="12">
    <source>
        <dbReference type="Pfam" id="PF00441"/>
    </source>
</evidence>
<dbReference type="OrthoDB" id="9765339at2"/>
<keyword evidence="4 11" id="KW-0285">Flavoprotein</keyword>
<dbReference type="InterPro" id="IPR009075">
    <property type="entry name" value="AcylCo_DH/oxidase_C"/>
</dbReference>
<evidence type="ECO:0000256" key="11">
    <source>
        <dbReference type="RuleBase" id="RU362125"/>
    </source>
</evidence>